<evidence type="ECO:0000313" key="7">
    <source>
        <dbReference type="Proteomes" id="UP000076842"/>
    </source>
</evidence>
<accession>A0A165CRH4</accession>
<keyword evidence="7" id="KW-1185">Reference proteome</keyword>
<dbReference type="InterPro" id="IPR047252">
    <property type="entry name" value="TP53BP1-like"/>
</dbReference>
<feature type="domain" description="BRCT" evidence="5">
    <location>
        <begin position="1083"/>
        <end position="1178"/>
    </location>
</feature>
<feature type="compositionally biased region" description="Gly residues" evidence="4">
    <location>
        <begin position="569"/>
        <end position="578"/>
    </location>
</feature>
<proteinExistence type="predicted"/>
<feature type="compositionally biased region" description="Pro residues" evidence="4">
    <location>
        <begin position="495"/>
        <end position="508"/>
    </location>
</feature>
<dbReference type="GO" id="GO:0045944">
    <property type="term" value="P:positive regulation of transcription by RNA polymerase II"/>
    <property type="evidence" value="ECO:0007669"/>
    <property type="project" value="TreeGrafter"/>
</dbReference>
<reference evidence="6 7" key="1">
    <citation type="journal article" date="2016" name="Mol. Biol. Evol.">
        <title>Comparative Genomics of Early-Diverging Mushroom-Forming Fungi Provides Insights into the Origins of Lignocellulose Decay Capabilities.</title>
        <authorList>
            <person name="Nagy L.G."/>
            <person name="Riley R."/>
            <person name="Tritt A."/>
            <person name="Adam C."/>
            <person name="Daum C."/>
            <person name="Floudas D."/>
            <person name="Sun H."/>
            <person name="Yadav J.S."/>
            <person name="Pangilinan J."/>
            <person name="Larsson K.H."/>
            <person name="Matsuura K."/>
            <person name="Barry K."/>
            <person name="Labutti K."/>
            <person name="Kuo R."/>
            <person name="Ohm R.A."/>
            <person name="Bhattacharya S.S."/>
            <person name="Shirouzu T."/>
            <person name="Yoshinaga Y."/>
            <person name="Martin F.M."/>
            <person name="Grigoriev I.V."/>
            <person name="Hibbett D.S."/>
        </authorList>
    </citation>
    <scope>NUCLEOTIDE SEQUENCE [LARGE SCALE GENOMIC DNA]</scope>
    <source>
        <strain evidence="6 7">HHB12733</strain>
    </source>
</reference>
<dbReference type="InterPro" id="IPR041297">
    <property type="entry name" value="Crb2_Tudor"/>
</dbReference>
<dbReference type="InterPro" id="IPR036420">
    <property type="entry name" value="BRCT_dom_sf"/>
</dbReference>
<dbReference type="InParanoid" id="A0A165CRH4"/>
<evidence type="ECO:0000256" key="2">
    <source>
        <dbReference type="ARBA" id="ARBA00022763"/>
    </source>
</evidence>
<dbReference type="GO" id="GO:0042393">
    <property type="term" value="F:histone binding"/>
    <property type="evidence" value="ECO:0007669"/>
    <property type="project" value="TreeGrafter"/>
</dbReference>
<feature type="compositionally biased region" description="Basic and acidic residues" evidence="4">
    <location>
        <begin position="406"/>
        <end position="418"/>
    </location>
</feature>
<feature type="compositionally biased region" description="Low complexity" evidence="4">
    <location>
        <begin position="557"/>
        <end position="568"/>
    </location>
</feature>
<feature type="compositionally biased region" description="Polar residues" evidence="4">
    <location>
        <begin position="639"/>
        <end position="651"/>
    </location>
</feature>
<dbReference type="GO" id="GO:0000077">
    <property type="term" value="P:DNA damage checkpoint signaling"/>
    <property type="evidence" value="ECO:0007669"/>
    <property type="project" value="TreeGrafter"/>
</dbReference>
<feature type="region of interest" description="Disordered" evidence="4">
    <location>
        <begin position="1038"/>
        <end position="1077"/>
    </location>
</feature>
<dbReference type="OrthoDB" id="129353at2759"/>
<keyword evidence="2" id="KW-0227">DNA damage</keyword>
<feature type="compositionally biased region" description="Polar residues" evidence="4">
    <location>
        <begin position="90"/>
        <end position="104"/>
    </location>
</feature>
<feature type="compositionally biased region" description="Low complexity" evidence="4">
    <location>
        <begin position="762"/>
        <end position="772"/>
    </location>
</feature>
<feature type="region of interest" description="Disordered" evidence="4">
    <location>
        <begin position="342"/>
        <end position="886"/>
    </location>
</feature>
<protein>
    <recommendedName>
        <fullName evidence="5">BRCT domain-containing protein</fullName>
    </recommendedName>
</protein>
<dbReference type="SUPFAM" id="SSF52113">
    <property type="entry name" value="BRCT domain"/>
    <property type="match status" value="1"/>
</dbReference>
<feature type="compositionally biased region" description="Basic and acidic residues" evidence="4">
    <location>
        <begin position="720"/>
        <end position="743"/>
    </location>
</feature>
<organism evidence="6 7">
    <name type="scientific">Calocera cornea HHB12733</name>
    <dbReference type="NCBI Taxonomy" id="1353952"/>
    <lineage>
        <taxon>Eukaryota</taxon>
        <taxon>Fungi</taxon>
        <taxon>Dikarya</taxon>
        <taxon>Basidiomycota</taxon>
        <taxon>Agaricomycotina</taxon>
        <taxon>Dacrymycetes</taxon>
        <taxon>Dacrymycetales</taxon>
        <taxon>Dacrymycetaceae</taxon>
        <taxon>Calocera</taxon>
    </lineage>
</organism>
<gene>
    <name evidence="6" type="ORF">CALCODRAFT_503782</name>
</gene>
<evidence type="ECO:0000256" key="4">
    <source>
        <dbReference type="SAM" id="MobiDB-lite"/>
    </source>
</evidence>
<dbReference type="Proteomes" id="UP000076842">
    <property type="component" value="Unassembled WGS sequence"/>
</dbReference>
<dbReference type="CDD" id="cd17724">
    <property type="entry name" value="BRCT_p53bp1_rpt2"/>
    <property type="match status" value="1"/>
</dbReference>
<feature type="compositionally biased region" description="Basic and acidic residues" evidence="4">
    <location>
        <begin position="439"/>
        <end position="456"/>
    </location>
</feature>
<dbReference type="EMBL" id="KV424118">
    <property type="protein sequence ID" value="KZT51253.1"/>
    <property type="molecule type" value="Genomic_DNA"/>
</dbReference>
<feature type="region of interest" description="Disordered" evidence="4">
    <location>
        <begin position="47"/>
        <end position="153"/>
    </location>
</feature>
<comment type="subcellular location">
    <subcellularLocation>
        <location evidence="1">Nucleus</location>
    </subcellularLocation>
</comment>
<feature type="compositionally biased region" description="Low complexity" evidence="4">
    <location>
        <begin position="141"/>
        <end position="153"/>
    </location>
</feature>
<sequence>MRRGLQPLLCAGSAHAVRVAGMSSFPSIDSQDVLAYAYGSSAHAPHLHPGWVDPEPAPAPAPAPTPPARDAVGDVSTQPLYLPHEFDDSTAPSHLSSASHSNPNTGSSSAATHSYSTGTTGSTNSALSIPHPRRGAHIDYTSSESGGSFASGGTTALTAGAGWTLETNVESLPPGSTDELHRDGIGAGAHADHAIVGDNEAAQSERLLAGAHIVRNIKSGDNAPIGAIAPHALPRGGRDTYMHPHQPDAALLPPFETSQEEDADTDAYVVPPPFTFSGLHHSDPVPVLQKTPPPSTRTTNTNTAVAPSAASGILTPVSEAHSTASASKPRSPQLFTIREVDTPAEEESAGHMRARTPSSVKDEVPETPPAGPELEESAELGTPPKRRPAPPSPPAIQSPATAAAAAREHRFLPRKGERAPSPVPPSRESSFGALSPRTRYMDETGRKEREAPEGKGRGRGRGKKGKKGAEEEVEGVPDSRRGKKPLSSAGASKPLPHPRTPTPSPPEPSSAEHDPSGPHTLPTQPSTTASSLVRRSFANIFPALDTDSLHAEDSANAEGPRTGTTATGARGGFGGAVGSGQLLVEGSSSAPLVEEPEQEEDAEMEAEMEVESARAEPGSSSRRVERSTQSRGTRETRTSKGSRSSGLPSESQARRAAEVGRPAKEIGLPHIPVAEEEEGVQGTQEVASPSQHVMPVTPPRSRGKRARPPTEEQDEQEEEGVAKRQKGPEGEPRTPNKAREARKVYSARKKRKSGDVAEEVGEAGAVVLQEAGPSKPVSRGKRKAEKAQSDAESVVSKRPKRGTTNPEVEPSDRGSVASKGATRERAHNQPDAAAESESTSKPRRTAAVKKPAKAAASKGKGKGKAPEVIAEEPEAPQESAPPPATLPDSEVVLEVAADEEPTPSPAIRAGAPFSRVFALWSKDKCYYPATVTAQVSAGRQAGQFNVLFDDESISCVPVDSLRAAVLKEGDTIAIQKGRQWREARIMEGAFSTVQLETLVRVRFDEGSQSTEKVTVRYLRVPKNAVTEWDDRKLTSEQVTPQVVVKKEPEDRRKRAGTAGPGAGSASDSPLAPPSQRHRIRPTSAVLEGHAFIVTSKEDKSKQDLVQRIQLASGEVSEEFGDFFNVDAQRITWKGAERGLTAVWCIAREVSTTPKYLMALALGVPCLGSKFISDVLDQKTALEEWAPYLLAAGRSDYLGSDCSQKVDQLWGQDNADGHPLLDDIMASNFIRRPLRSKRILLILSKKDGFFKGRLVEVFWAMGAEHVETTPAFSLDEDLDSYDFLYWPDEVEMKISLPKAKKVRMVGPGWVKQCLITGLCVPVS</sequence>
<dbReference type="Pfam" id="PF18115">
    <property type="entry name" value="Tudor_3"/>
    <property type="match status" value="1"/>
</dbReference>
<dbReference type="InterPro" id="IPR047250">
    <property type="entry name" value="BRCT_p53bp1-like_rpt2"/>
</dbReference>
<feature type="compositionally biased region" description="Basic and acidic residues" evidence="4">
    <location>
        <begin position="622"/>
        <end position="638"/>
    </location>
</feature>
<dbReference type="CDD" id="cd17745">
    <property type="entry name" value="BRCT_p53bp1_rpt1"/>
    <property type="match status" value="1"/>
</dbReference>
<dbReference type="PANTHER" id="PTHR15321:SF3">
    <property type="entry name" value="TP53-BINDING PROTEIN 1"/>
    <property type="match status" value="1"/>
</dbReference>
<feature type="compositionally biased region" description="Polar residues" evidence="4">
    <location>
        <begin position="521"/>
        <end position="533"/>
    </location>
</feature>
<feature type="compositionally biased region" description="Basic residues" evidence="4">
    <location>
        <begin position="457"/>
        <end position="466"/>
    </location>
</feature>
<dbReference type="Gene3D" id="3.40.50.10190">
    <property type="entry name" value="BRCT domain"/>
    <property type="match status" value="1"/>
</dbReference>
<dbReference type="GO" id="GO:0005634">
    <property type="term" value="C:nucleus"/>
    <property type="evidence" value="ECO:0007669"/>
    <property type="project" value="UniProtKB-SubCell"/>
</dbReference>
<feature type="compositionally biased region" description="Low complexity" evidence="4">
    <location>
        <begin position="105"/>
        <end position="128"/>
    </location>
</feature>
<name>A0A165CRH4_9BASI</name>
<feature type="region of interest" description="Disordered" evidence="4">
    <location>
        <begin position="280"/>
        <end position="311"/>
    </location>
</feature>
<feature type="compositionally biased region" description="Basic and acidic residues" evidence="4">
    <location>
        <begin position="652"/>
        <end position="664"/>
    </location>
</feature>
<feature type="compositionally biased region" description="Pro residues" evidence="4">
    <location>
        <begin position="55"/>
        <end position="67"/>
    </location>
</feature>
<feature type="compositionally biased region" description="Basic residues" evidence="4">
    <location>
        <begin position="841"/>
        <end position="852"/>
    </location>
</feature>
<dbReference type="STRING" id="1353952.A0A165CRH4"/>
<keyword evidence="3" id="KW-0539">Nucleus</keyword>
<dbReference type="SMART" id="SM00292">
    <property type="entry name" value="BRCT"/>
    <property type="match status" value="1"/>
</dbReference>
<evidence type="ECO:0000256" key="1">
    <source>
        <dbReference type="ARBA" id="ARBA00004123"/>
    </source>
</evidence>
<dbReference type="InterPro" id="IPR001357">
    <property type="entry name" value="BRCT_dom"/>
</dbReference>
<evidence type="ECO:0000259" key="5">
    <source>
        <dbReference type="SMART" id="SM00292"/>
    </source>
</evidence>
<dbReference type="PANTHER" id="PTHR15321">
    <property type="entry name" value="TUMOR SUPPRESSOR P53-BINDING PROTEIN 1"/>
    <property type="match status" value="1"/>
</dbReference>
<feature type="compositionally biased region" description="Acidic residues" evidence="4">
    <location>
        <begin position="594"/>
        <end position="610"/>
    </location>
</feature>
<evidence type="ECO:0000313" key="6">
    <source>
        <dbReference type="EMBL" id="KZT51253.1"/>
    </source>
</evidence>
<dbReference type="Gene3D" id="2.30.30.140">
    <property type="match status" value="1"/>
</dbReference>
<dbReference type="InterPro" id="IPR047249">
    <property type="entry name" value="BRCT_p53bp1-like_rpt1"/>
</dbReference>
<evidence type="ECO:0000256" key="3">
    <source>
        <dbReference type="ARBA" id="ARBA00023242"/>
    </source>
</evidence>